<dbReference type="GeneID" id="54581096"/>
<dbReference type="AlphaFoldDB" id="A0A6A6J3P2"/>
<organism evidence="2 3">
    <name type="scientific">Trematosphaeria pertusa</name>
    <dbReference type="NCBI Taxonomy" id="390896"/>
    <lineage>
        <taxon>Eukaryota</taxon>
        <taxon>Fungi</taxon>
        <taxon>Dikarya</taxon>
        <taxon>Ascomycota</taxon>
        <taxon>Pezizomycotina</taxon>
        <taxon>Dothideomycetes</taxon>
        <taxon>Pleosporomycetidae</taxon>
        <taxon>Pleosporales</taxon>
        <taxon>Massarineae</taxon>
        <taxon>Trematosphaeriaceae</taxon>
        <taxon>Trematosphaeria</taxon>
    </lineage>
</organism>
<feature type="compositionally biased region" description="Basic residues" evidence="1">
    <location>
        <begin position="7"/>
        <end position="16"/>
    </location>
</feature>
<feature type="region of interest" description="Disordered" evidence="1">
    <location>
        <begin position="1"/>
        <end position="66"/>
    </location>
</feature>
<sequence length="199" mass="21932">MHAPITSHKKLLHKRRWQESALPRRSPVTAPETALPTNKARPRTKLVRAASLDNTSGEKQGRGGRKSWQTKFAIAVEVCTASDSPRPFIPDAESGLARYPSGRDLGIVKVSRGTTRIEAKRDGEIYRDTVTNRTGPLFSRVRRSLVRFRHCGILAAKVTEPVVRRRGSDGAFGSVSTRVCIITVVLEVGMDSLTGFDAR</sequence>
<proteinExistence type="predicted"/>
<gene>
    <name evidence="2" type="ORF">BU26DRAFT_514126</name>
</gene>
<accession>A0A6A6J3P2</accession>
<dbReference type="EMBL" id="ML987189">
    <property type="protein sequence ID" value="KAF2257445.1"/>
    <property type="molecule type" value="Genomic_DNA"/>
</dbReference>
<dbReference type="Proteomes" id="UP000800094">
    <property type="component" value="Unassembled WGS sequence"/>
</dbReference>
<evidence type="ECO:0000256" key="1">
    <source>
        <dbReference type="SAM" id="MobiDB-lite"/>
    </source>
</evidence>
<dbReference type="RefSeq" id="XP_033692449.1">
    <property type="nucleotide sequence ID" value="XM_033827766.1"/>
</dbReference>
<keyword evidence="3" id="KW-1185">Reference proteome</keyword>
<protein>
    <submittedName>
        <fullName evidence="2">Uncharacterized protein</fullName>
    </submittedName>
</protein>
<evidence type="ECO:0000313" key="3">
    <source>
        <dbReference type="Proteomes" id="UP000800094"/>
    </source>
</evidence>
<evidence type="ECO:0000313" key="2">
    <source>
        <dbReference type="EMBL" id="KAF2257445.1"/>
    </source>
</evidence>
<name>A0A6A6J3P2_9PLEO</name>
<reference evidence="2" key="1">
    <citation type="journal article" date="2020" name="Stud. Mycol.">
        <title>101 Dothideomycetes genomes: a test case for predicting lifestyles and emergence of pathogens.</title>
        <authorList>
            <person name="Haridas S."/>
            <person name="Albert R."/>
            <person name="Binder M."/>
            <person name="Bloem J."/>
            <person name="Labutti K."/>
            <person name="Salamov A."/>
            <person name="Andreopoulos B."/>
            <person name="Baker S."/>
            <person name="Barry K."/>
            <person name="Bills G."/>
            <person name="Bluhm B."/>
            <person name="Cannon C."/>
            <person name="Castanera R."/>
            <person name="Culley D."/>
            <person name="Daum C."/>
            <person name="Ezra D."/>
            <person name="Gonzalez J."/>
            <person name="Henrissat B."/>
            <person name="Kuo A."/>
            <person name="Liang C."/>
            <person name="Lipzen A."/>
            <person name="Lutzoni F."/>
            <person name="Magnuson J."/>
            <person name="Mondo S."/>
            <person name="Nolan M."/>
            <person name="Ohm R."/>
            <person name="Pangilinan J."/>
            <person name="Park H.-J."/>
            <person name="Ramirez L."/>
            <person name="Alfaro M."/>
            <person name="Sun H."/>
            <person name="Tritt A."/>
            <person name="Yoshinaga Y."/>
            <person name="Zwiers L.-H."/>
            <person name="Turgeon B."/>
            <person name="Goodwin S."/>
            <person name="Spatafora J."/>
            <person name="Crous P."/>
            <person name="Grigoriev I."/>
        </authorList>
    </citation>
    <scope>NUCLEOTIDE SEQUENCE</scope>
    <source>
        <strain evidence="2">CBS 122368</strain>
    </source>
</reference>